<dbReference type="GO" id="GO:0097363">
    <property type="term" value="F:protein O-acetylglucosaminyltransferase activity"/>
    <property type="evidence" value="ECO:0007669"/>
    <property type="project" value="UniProtKB-EC"/>
</dbReference>
<organism evidence="12 13">
    <name type="scientific">Amorphotheca resinae ATCC 22711</name>
    <dbReference type="NCBI Taxonomy" id="857342"/>
    <lineage>
        <taxon>Eukaryota</taxon>
        <taxon>Fungi</taxon>
        <taxon>Dikarya</taxon>
        <taxon>Ascomycota</taxon>
        <taxon>Pezizomycotina</taxon>
        <taxon>Leotiomycetes</taxon>
        <taxon>Helotiales</taxon>
        <taxon>Amorphothecaceae</taxon>
        <taxon>Amorphotheca</taxon>
    </lineage>
</organism>
<evidence type="ECO:0000256" key="2">
    <source>
        <dbReference type="ARBA" id="ARBA00022676"/>
    </source>
</evidence>
<keyword evidence="5" id="KW-0256">Endoplasmic reticulum</keyword>
<evidence type="ECO:0000256" key="8">
    <source>
        <dbReference type="ARBA" id="ARBA00042574"/>
    </source>
</evidence>
<dbReference type="GeneID" id="36570829"/>
<evidence type="ECO:0000313" key="12">
    <source>
        <dbReference type="EMBL" id="PSS14921.1"/>
    </source>
</evidence>
<dbReference type="AlphaFoldDB" id="A0A2T3AY08"/>
<reference evidence="12 13" key="1">
    <citation type="journal article" date="2018" name="New Phytol.">
        <title>Comparative genomics and transcriptomics depict ericoid mycorrhizal fungi as versatile saprotrophs and plant mutualists.</title>
        <authorList>
            <person name="Martino E."/>
            <person name="Morin E."/>
            <person name="Grelet G.A."/>
            <person name="Kuo A."/>
            <person name="Kohler A."/>
            <person name="Daghino S."/>
            <person name="Barry K.W."/>
            <person name="Cichocki N."/>
            <person name="Clum A."/>
            <person name="Dockter R.B."/>
            <person name="Hainaut M."/>
            <person name="Kuo R.C."/>
            <person name="LaButti K."/>
            <person name="Lindahl B.D."/>
            <person name="Lindquist E.A."/>
            <person name="Lipzen A."/>
            <person name="Khouja H.R."/>
            <person name="Magnuson J."/>
            <person name="Murat C."/>
            <person name="Ohm R.A."/>
            <person name="Singer S.W."/>
            <person name="Spatafora J.W."/>
            <person name="Wang M."/>
            <person name="Veneault-Fourrey C."/>
            <person name="Henrissat B."/>
            <person name="Grigoriev I.V."/>
            <person name="Martin F.M."/>
            <person name="Perotto S."/>
        </authorList>
    </citation>
    <scope>NUCLEOTIDE SEQUENCE [LARGE SCALE GENOMIC DNA]</scope>
    <source>
        <strain evidence="12 13">ATCC 22711</strain>
    </source>
</reference>
<evidence type="ECO:0000256" key="3">
    <source>
        <dbReference type="ARBA" id="ARBA00022679"/>
    </source>
</evidence>
<protein>
    <recommendedName>
        <fullName evidence="7">EGF domain-specific O-linked N-acetylglucosamine transferase</fullName>
        <ecNumber evidence="1">2.4.1.255</ecNumber>
    </recommendedName>
    <alternativeName>
        <fullName evidence="8">Extracellular O-linked N-acetylglucosamine transferase</fullName>
    </alternativeName>
</protein>
<evidence type="ECO:0000256" key="6">
    <source>
        <dbReference type="ARBA" id="ARBA00023180"/>
    </source>
</evidence>
<proteinExistence type="predicted"/>
<evidence type="ECO:0000313" key="13">
    <source>
        <dbReference type="Proteomes" id="UP000241818"/>
    </source>
</evidence>
<evidence type="ECO:0000256" key="5">
    <source>
        <dbReference type="ARBA" id="ARBA00022824"/>
    </source>
</evidence>
<accession>A0A2T3AY08</accession>
<feature type="domain" description="Glycosyltransferase 61 catalytic" evidence="11">
    <location>
        <begin position="251"/>
        <end position="347"/>
    </location>
</feature>
<evidence type="ECO:0000256" key="1">
    <source>
        <dbReference type="ARBA" id="ARBA00011970"/>
    </source>
</evidence>
<dbReference type="InterPro" id="IPR007657">
    <property type="entry name" value="Glycosyltransferase_61"/>
</dbReference>
<dbReference type="GO" id="GO:0005788">
    <property type="term" value="C:endoplasmic reticulum lumen"/>
    <property type="evidence" value="ECO:0007669"/>
    <property type="project" value="TreeGrafter"/>
</dbReference>
<dbReference type="STRING" id="857342.A0A2T3AY08"/>
<dbReference type="EC" id="2.4.1.255" evidence="1"/>
<keyword evidence="13" id="KW-1185">Reference proteome</keyword>
<comment type="catalytic activity">
    <reaction evidence="9">
        <text>L-seryl-[protein] + UDP-N-acetyl-alpha-D-glucosamine = 3-O-(N-acetyl-beta-D-glucosaminyl)-L-seryl-[protein] + UDP + H(+)</text>
        <dbReference type="Rhea" id="RHEA:48904"/>
        <dbReference type="Rhea" id="RHEA-COMP:9863"/>
        <dbReference type="Rhea" id="RHEA-COMP:12251"/>
        <dbReference type="ChEBI" id="CHEBI:15378"/>
        <dbReference type="ChEBI" id="CHEBI:29999"/>
        <dbReference type="ChEBI" id="CHEBI:57705"/>
        <dbReference type="ChEBI" id="CHEBI:58223"/>
        <dbReference type="ChEBI" id="CHEBI:90838"/>
        <dbReference type="EC" id="2.4.1.255"/>
    </reaction>
</comment>
<evidence type="ECO:0000256" key="4">
    <source>
        <dbReference type="ARBA" id="ARBA00022729"/>
    </source>
</evidence>
<keyword evidence="3 12" id="KW-0808">Transferase</keyword>
<evidence type="ECO:0000259" key="11">
    <source>
        <dbReference type="Pfam" id="PF04577"/>
    </source>
</evidence>
<evidence type="ECO:0000256" key="7">
    <source>
        <dbReference type="ARBA" id="ARBA00040944"/>
    </source>
</evidence>
<evidence type="ECO:0000256" key="9">
    <source>
        <dbReference type="ARBA" id="ARBA00048317"/>
    </source>
</evidence>
<dbReference type="InParanoid" id="A0A2T3AY08"/>
<keyword evidence="2" id="KW-0328">Glycosyltransferase</keyword>
<dbReference type="PANTHER" id="PTHR20961">
    <property type="entry name" value="GLYCOSYLTRANSFERASE"/>
    <property type="match status" value="1"/>
</dbReference>
<dbReference type="OrthoDB" id="529273at2759"/>
<dbReference type="RefSeq" id="XP_024719520.1">
    <property type="nucleotide sequence ID" value="XM_024862748.1"/>
</dbReference>
<gene>
    <name evidence="12" type="ORF">M430DRAFT_142178</name>
</gene>
<dbReference type="Pfam" id="PF04577">
    <property type="entry name" value="Glyco_transf_61"/>
    <property type="match status" value="1"/>
</dbReference>
<dbReference type="Proteomes" id="UP000241818">
    <property type="component" value="Unassembled WGS sequence"/>
</dbReference>
<keyword evidence="4" id="KW-0732">Signal</keyword>
<sequence>MLPEYNFEPPESPFCAERFGRKYLEGLRNTSTGYCTPDSLTNLTCFHSQTSPDSRVDMFCFGRSAVFDVTDKRFDLACKPRELTPKETLRGTPELTALSSYWYDTGPRVVFDRVVKMDVDIEASNSSTANFTVLIKREGAYNLWHSLMEIFSMTMALDVLRITKEPVKNAPFFTLGDVENTQILILDDQDDGPYFDLWTLFAKRPVIRLRDVSESTKFENIIVPLAGASNPLWQGDWEIHPCERSDLLRTFTHRVLDFYKIDAWAPRKEDLVLTFINRKESRRLIGYQPFFEELKAKVPHLKIQIIDFASILFVEQLRIIRETDVLVGVHGAGLTHGMFLREGSVMVEILPAALEHKGFRNLAGLMGHTYLSTHASKSPESENKGDTWHWEDVYLEKERFLDLMEVAIKGLYNTGLRNHDVN</sequence>
<dbReference type="EMBL" id="KZ679013">
    <property type="protein sequence ID" value="PSS14921.1"/>
    <property type="molecule type" value="Genomic_DNA"/>
</dbReference>
<keyword evidence="6" id="KW-0325">Glycoprotein</keyword>
<evidence type="ECO:0000256" key="10">
    <source>
        <dbReference type="ARBA" id="ARBA00049432"/>
    </source>
</evidence>
<comment type="catalytic activity">
    <reaction evidence="10">
        <text>L-threonyl-[protein] + UDP-N-acetyl-alpha-D-glucosamine = 3-O-(N-acetyl-beta-D-glucosaminyl)-L-threonyl-[protein] + UDP + H(+)</text>
        <dbReference type="Rhea" id="RHEA:48908"/>
        <dbReference type="Rhea" id="RHEA-COMP:11060"/>
        <dbReference type="Rhea" id="RHEA-COMP:12252"/>
        <dbReference type="ChEBI" id="CHEBI:15378"/>
        <dbReference type="ChEBI" id="CHEBI:30013"/>
        <dbReference type="ChEBI" id="CHEBI:57705"/>
        <dbReference type="ChEBI" id="CHEBI:58223"/>
        <dbReference type="ChEBI" id="CHEBI:90840"/>
        <dbReference type="EC" id="2.4.1.255"/>
    </reaction>
</comment>
<name>A0A2T3AY08_AMORE</name>
<dbReference type="InterPro" id="IPR049625">
    <property type="entry name" value="Glyco_transf_61_cat"/>
</dbReference>
<dbReference type="PANTHER" id="PTHR20961:SF148">
    <property type="entry name" value="EGF DOMAIN-SPECIFIC O-LINKED N-ACETYLGLUCOSAMINE TRANSFERASE"/>
    <property type="match status" value="1"/>
</dbReference>